<comment type="caution">
    <text evidence="4">The sequence shown here is derived from an EMBL/GenBank/DDBJ whole genome shotgun (WGS) entry which is preliminary data.</text>
</comment>
<keyword evidence="1" id="KW-0862">Zinc</keyword>
<dbReference type="InterPro" id="IPR036875">
    <property type="entry name" value="Znf_CCHC_sf"/>
</dbReference>
<name>A0A4Y2IPU9_ARAVE</name>
<evidence type="ECO:0000256" key="1">
    <source>
        <dbReference type="PROSITE-ProRule" id="PRU00047"/>
    </source>
</evidence>
<organism evidence="4 5">
    <name type="scientific">Araneus ventricosus</name>
    <name type="common">Orbweaver spider</name>
    <name type="synonym">Epeira ventricosa</name>
    <dbReference type="NCBI Taxonomy" id="182803"/>
    <lineage>
        <taxon>Eukaryota</taxon>
        <taxon>Metazoa</taxon>
        <taxon>Ecdysozoa</taxon>
        <taxon>Arthropoda</taxon>
        <taxon>Chelicerata</taxon>
        <taxon>Arachnida</taxon>
        <taxon>Araneae</taxon>
        <taxon>Araneomorphae</taxon>
        <taxon>Entelegynae</taxon>
        <taxon>Araneoidea</taxon>
        <taxon>Araneidae</taxon>
        <taxon>Araneus</taxon>
    </lineage>
</organism>
<feature type="domain" description="CCHC-type" evidence="3">
    <location>
        <begin position="280"/>
        <end position="295"/>
    </location>
</feature>
<keyword evidence="1" id="KW-0863">Zinc-finger</keyword>
<feature type="compositionally biased region" description="Acidic residues" evidence="2">
    <location>
        <begin position="12"/>
        <end position="21"/>
    </location>
</feature>
<protein>
    <recommendedName>
        <fullName evidence="3">CCHC-type domain-containing protein</fullName>
    </recommendedName>
</protein>
<keyword evidence="5" id="KW-1185">Reference proteome</keyword>
<sequence length="368" mass="41959">MSTDQSRSHDADNEDGTEDEAFEVSGILQRALDTENDLQGSIAFSGATKNKQDEMRAQVKILVKLIMEQQVMITHMMGRLSSQGERVPTSYADIIKTPVKTTRVQDRSRSRSKARRVHNVLVVPKKEQTSVETRKLIQAKVSPSKLNIKVNSLKSINKGGIIISTPSNDDIEKLIEEFSKIDDIRQNFDIRKPKLLDPSIIIFNVEETVTKEELLEGLRDQNEELSSANLQVRTSFKSRLGRNWIVSMDPAAFGEIIKKSKINFNWNRLGFKENVRIVQCLKCAKYGHIAINCKNEDLREGPGLCLRCGIKGHKERDCDKDVPNCVNCMNHNLKFKTTHDLKHSARDNCCKIREKELEFQYTRINYGP</sequence>
<proteinExistence type="predicted"/>
<keyword evidence="1" id="KW-0479">Metal-binding</keyword>
<evidence type="ECO:0000313" key="5">
    <source>
        <dbReference type="Proteomes" id="UP000499080"/>
    </source>
</evidence>
<accession>A0A4Y2IPU9</accession>
<gene>
    <name evidence="4" type="ORF">AVEN_227234_1</name>
</gene>
<evidence type="ECO:0000313" key="4">
    <source>
        <dbReference type="EMBL" id="GBM79006.1"/>
    </source>
</evidence>
<dbReference type="GO" id="GO:0008270">
    <property type="term" value="F:zinc ion binding"/>
    <property type="evidence" value="ECO:0007669"/>
    <property type="project" value="UniProtKB-KW"/>
</dbReference>
<dbReference type="PROSITE" id="PS50158">
    <property type="entry name" value="ZF_CCHC"/>
    <property type="match status" value="2"/>
</dbReference>
<dbReference type="SUPFAM" id="SSF57756">
    <property type="entry name" value="Retrovirus zinc finger-like domains"/>
    <property type="match status" value="1"/>
</dbReference>
<dbReference type="InterPro" id="IPR001878">
    <property type="entry name" value="Znf_CCHC"/>
</dbReference>
<reference evidence="4 5" key="1">
    <citation type="journal article" date="2019" name="Sci. Rep.">
        <title>Orb-weaving spider Araneus ventricosus genome elucidates the spidroin gene catalogue.</title>
        <authorList>
            <person name="Kono N."/>
            <person name="Nakamura H."/>
            <person name="Ohtoshi R."/>
            <person name="Moran D.A.P."/>
            <person name="Shinohara A."/>
            <person name="Yoshida Y."/>
            <person name="Fujiwara M."/>
            <person name="Mori M."/>
            <person name="Tomita M."/>
            <person name="Arakawa K."/>
        </authorList>
    </citation>
    <scope>NUCLEOTIDE SEQUENCE [LARGE SCALE GENOMIC DNA]</scope>
</reference>
<feature type="compositionally biased region" description="Basic and acidic residues" evidence="2">
    <location>
        <begin position="1"/>
        <end position="11"/>
    </location>
</feature>
<dbReference type="Gene3D" id="4.10.60.10">
    <property type="entry name" value="Zinc finger, CCHC-type"/>
    <property type="match status" value="1"/>
</dbReference>
<dbReference type="SMART" id="SM00343">
    <property type="entry name" value="ZnF_C2HC"/>
    <property type="match status" value="2"/>
</dbReference>
<evidence type="ECO:0000259" key="3">
    <source>
        <dbReference type="PROSITE" id="PS50158"/>
    </source>
</evidence>
<dbReference type="OrthoDB" id="6437361at2759"/>
<dbReference type="GO" id="GO:0003676">
    <property type="term" value="F:nucleic acid binding"/>
    <property type="evidence" value="ECO:0007669"/>
    <property type="project" value="InterPro"/>
</dbReference>
<dbReference type="AlphaFoldDB" id="A0A4Y2IPU9"/>
<feature type="region of interest" description="Disordered" evidence="2">
    <location>
        <begin position="1"/>
        <end position="21"/>
    </location>
</feature>
<dbReference type="Proteomes" id="UP000499080">
    <property type="component" value="Unassembled WGS sequence"/>
</dbReference>
<feature type="domain" description="CCHC-type" evidence="3">
    <location>
        <begin position="305"/>
        <end position="320"/>
    </location>
</feature>
<dbReference type="EMBL" id="BGPR01002794">
    <property type="protein sequence ID" value="GBM79006.1"/>
    <property type="molecule type" value="Genomic_DNA"/>
</dbReference>
<evidence type="ECO:0000256" key="2">
    <source>
        <dbReference type="SAM" id="MobiDB-lite"/>
    </source>
</evidence>